<reference evidence="5" key="1">
    <citation type="submission" date="2023-06" db="EMBL/GenBank/DDBJ databases">
        <title>Genome-scale phylogeny and comparative genomics of the fungal order Sordariales.</title>
        <authorList>
            <consortium name="Lawrence Berkeley National Laboratory"/>
            <person name="Hensen N."/>
            <person name="Bonometti L."/>
            <person name="Westerberg I."/>
            <person name="Brannstrom I.O."/>
            <person name="Guillou S."/>
            <person name="Cros-Aarteil S."/>
            <person name="Calhoun S."/>
            <person name="Haridas S."/>
            <person name="Kuo A."/>
            <person name="Mondo S."/>
            <person name="Pangilinan J."/>
            <person name="Riley R."/>
            <person name="Labutti K."/>
            <person name="Andreopoulos B."/>
            <person name="Lipzen A."/>
            <person name="Chen C."/>
            <person name="Yanf M."/>
            <person name="Daum C."/>
            <person name="Ng V."/>
            <person name="Clum A."/>
            <person name="Steindorff A."/>
            <person name="Ohm R."/>
            <person name="Martin F."/>
            <person name="Silar P."/>
            <person name="Natvig D."/>
            <person name="Lalanne C."/>
            <person name="Gautier V."/>
            <person name="Ament-Velasquez S.L."/>
            <person name="Kruys A."/>
            <person name="Hutchinson M.I."/>
            <person name="Powell A.J."/>
            <person name="Barry K."/>
            <person name="Miller A.N."/>
            <person name="Grigoriev I.V."/>
            <person name="Debuchy R."/>
            <person name="Gladieux P."/>
            <person name="Thoren M.H."/>
            <person name="Johannesson H."/>
        </authorList>
    </citation>
    <scope>NUCLEOTIDE SEQUENCE</scope>
    <source>
        <strain evidence="5">SMH2532-1</strain>
    </source>
</reference>
<evidence type="ECO:0000313" key="5">
    <source>
        <dbReference type="EMBL" id="KAK0656145.1"/>
    </source>
</evidence>
<feature type="transmembrane region" description="Helical" evidence="3">
    <location>
        <begin position="99"/>
        <end position="125"/>
    </location>
</feature>
<keyword evidence="6" id="KW-1185">Reference proteome</keyword>
<keyword evidence="3" id="KW-0812">Transmembrane</keyword>
<feature type="transmembrane region" description="Helical" evidence="3">
    <location>
        <begin position="73"/>
        <end position="92"/>
    </location>
</feature>
<feature type="non-terminal residue" evidence="5">
    <location>
        <position position="1"/>
    </location>
</feature>
<dbReference type="Pfam" id="PF07690">
    <property type="entry name" value="MFS_1"/>
    <property type="match status" value="1"/>
</dbReference>
<dbReference type="PANTHER" id="PTHR11360">
    <property type="entry name" value="MONOCARBOXYLATE TRANSPORTER"/>
    <property type="match status" value="1"/>
</dbReference>
<evidence type="ECO:0000313" key="6">
    <source>
        <dbReference type="Proteomes" id="UP001174936"/>
    </source>
</evidence>
<dbReference type="Proteomes" id="UP001174936">
    <property type="component" value="Unassembled WGS sequence"/>
</dbReference>
<feature type="transmembrane region" description="Helical" evidence="3">
    <location>
        <begin position="44"/>
        <end position="67"/>
    </location>
</feature>
<name>A0AA39YRN0_9PEZI</name>
<dbReference type="PANTHER" id="PTHR11360:SF230">
    <property type="entry name" value="MONOCARBOXYLATE TRANSPORTER, PUTATIVE (AFU_ORTHOLOGUE AFUA_2G12790)-RELATED"/>
    <property type="match status" value="1"/>
</dbReference>
<comment type="caution">
    <text evidence="5">The sequence shown here is derived from an EMBL/GenBank/DDBJ whole genome shotgun (WGS) entry which is preliminary data.</text>
</comment>
<accession>A0AA39YRN0</accession>
<dbReference type="PROSITE" id="PS50850">
    <property type="entry name" value="MFS"/>
    <property type="match status" value="1"/>
</dbReference>
<sequence length="414" mass="44649">GFRPWKVVVGCFCLTIAVYGLLSSIGLFHTYWHKHQLAEKTETEISWVISVFGFLGCFCGVLAGLLFDRFGARLLLPLTSIAYVVSFIGLAFSTTYGQFMGCFILAGIASAPPTTIAFSVVSQWFNEMEGIATGCVTLGAAVGGIVFSLLLQKLFDSFPWQTAMLALSAVLSGLMLLGNLLTETNLITESSPGEEGSEWYHSVLLGLLRSSKFWLVTYAIFGEFASPFPPSSSYELVLFIQWGSIPTYAVMVGMGENQFYLMMSYNIGAIIGRTAPLWLSDRKMGPINTIILMNVFTLLAVLVVWLPFGALTLPALFAVVVTMGIGTGSFVPLGVACVSELSQPGTTGTFLGSVYTVVSIATLIGNPSTGAILNRYGSHGLVAFIAIVLFSGLASAVALRWECHGRRWIMMDKI</sequence>
<gene>
    <name evidence="5" type="ORF">B0T16DRAFT_319629</name>
</gene>
<dbReference type="GO" id="GO:0022857">
    <property type="term" value="F:transmembrane transporter activity"/>
    <property type="evidence" value="ECO:0007669"/>
    <property type="project" value="InterPro"/>
</dbReference>
<dbReference type="AlphaFoldDB" id="A0AA39YRN0"/>
<feature type="transmembrane region" description="Helical" evidence="3">
    <location>
        <begin position="163"/>
        <end position="182"/>
    </location>
</feature>
<evidence type="ECO:0000256" key="2">
    <source>
        <dbReference type="ARBA" id="ARBA00006727"/>
    </source>
</evidence>
<dbReference type="EMBL" id="JAULSV010000001">
    <property type="protein sequence ID" value="KAK0656145.1"/>
    <property type="molecule type" value="Genomic_DNA"/>
</dbReference>
<evidence type="ECO:0000259" key="4">
    <source>
        <dbReference type="PROSITE" id="PS50850"/>
    </source>
</evidence>
<protein>
    <submittedName>
        <fullName evidence="5">Major facilitator superfamily domain-containing protein</fullName>
    </submittedName>
</protein>
<comment type="subcellular location">
    <subcellularLocation>
        <location evidence="1">Membrane</location>
        <topology evidence="1">Multi-pass membrane protein</topology>
    </subcellularLocation>
</comment>
<feature type="domain" description="Major facilitator superfamily (MFS) profile" evidence="4">
    <location>
        <begin position="1"/>
        <end position="404"/>
    </location>
</feature>
<feature type="transmembrane region" description="Helical" evidence="3">
    <location>
        <begin position="291"/>
        <end position="310"/>
    </location>
</feature>
<feature type="transmembrane region" description="Helical" evidence="3">
    <location>
        <begin position="316"/>
        <end position="338"/>
    </location>
</feature>
<feature type="transmembrane region" description="Helical" evidence="3">
    <location>
        <begin position="381"/>
        <end position="401"/>
    </location>
</feature>
<comment type="similarity">
    <text evidence="2">Belongs to the major facilitator superfamily. Monocarboxylate porter (TC 2.A.1.13) family.</text>
</comment>
<keyword evidence="3" id="KW-1133">Transmembrane helix</keyword>
<keyword evidence="3" id="KW-0472">Membrane</keyword>
<dbReference type="SUPFAM" id="SSF103473">
    <property type="entry name" value="MFS general substrate transporter"/>
    <property type="match status" value="1"/>
</dbReference>
<dbReference type="InterPro" id="IPR011701">
    <property type="entry name" value="MFS"/>
</dbReference>
<feature type="transmembrane region" description="Helical" evidence="3">
    <location>
        <begin position="350"/>
        <end position="369"/>
    </location>
</feature>
<dbReference type="InterPro" id="IPR020846">
    <property type="entry name" value="MFS_dom"/>
</dbReference>
<evidence type="ECO:0000256" key="3">
    <source>
        <dbReference type="SAM" id="Phobius"/>
    </source>
</evidence>
<feature type="transmembrane region" description="Helical" evidence="3">
    <location>
        <begin position="131"/>
        <end position="151"/>
    </location>
</feature>
<dbReference type="GO" id="GO:0016020">
    <property type="term" value="C:membrane"/>
    <property type="evidence" value="ECO:0007669"/>
    <property type="project" value="UniProtKB-SubCell"/>
</dbReference>
<evidence type="ECO:0000256" key="1">
    <source>
        <dbReference type="ARBA" id="ARBA00004141"/>
    </source>
</evidence>
<organism evidence="5 6">
    <name type="scientific">Cercophora newfieldiana</name>
    <dbReference type="NCBI Taxonomy" id="92897"/>
    <lineage>
        <taxon>Eukaryota</taxon>
        <taxon>Fungi</taxon>
        <taxon>Dikarya</taxon>
        <taxon>Ascomycota</taxon>
        <taxon>Pezizomycotina</taxon>
        <taxon>Sordariomycetes</taxon>
        <taxon>Sordariomycetidae</taxon>
        <taxon>Sordariales</taxon>
        <taxon>Lasiosphaeriaceae</taxon>
        <taxon>Cercophora</taxon>
    </lineage>
</organism>
<dbReference type="InterPro" id="IPR050327">
    <property type="entry name" value="Proton-linked_MCT"/>
</dbReference>
<feature type="transmembrane region" description="Helical" evidence="3">
    <location>
        <begin position="6"/>
        <end position="32"/>
    </location>
</feature>
<dbReference type="InterPro" id="IPR036259">
    <property type="entry name" value="MFS_trans_sf"/>
</dbReference>
<proteinExistence type="inferred from homology"/>
<dbReference type="Gene3D" id="1.20.1250.20">
    <property type="entry name" value="MFS general substrate transporter like domains"/>
    <property type="match status" value="1"/>
</dbReference>